<evidence type="ECO:0000313" key="4">
    <source>
        <dbReference type="EMBL" id="AZF67298.1"/>
    </source>
</evidence>
<evidence type="ECO:0000313" key="15">
    <source>
        <dbReference type="Proteomes" id="UP000033106"/>
    </source>
</evidence>
<proteinExistence type="predicted"/>
<dbReference type="Proteomes" id="UP000273443">
    <property type="component" value="Chromosome"/>
</dbReference>
<dbReference type="EMBL" id="CP011055">
    <property type="protein sequence ID" value="AKA72790.1"/>
    <property type="molecule type" value="Genomic_DNA"/>
</dbReference>
<evidence type="ECO:0000313" key="11">
    <source>
        <dbReference type="EMBL" id="QPG49784.1"/>
    </source>
</evidence>
<evidence type="ECO:0000313" key="10">
    <source>
        <dbReference type="EMBL" id="AZF82983.1"/>
    </source>
</evidence>
<dbReference type="Proteomes" id="UP000267993">
    <property type="component" value="Chromosome"/>
</dbReference>
<evidence type="ECO:0000313" key="12">
    <source>
        <dbReference type="EMBL" id="SAI86250.1"/>
    </source>
</evidence>
<name>A0A0E3MHN4_SACSO</name>
<protein>
    <submittedName>
        <fullName evidence="3">Uncharacterized protein</fullName>
    </submittedName>
</protein>
<dbReference type="Proteomes" id="UP000278715">
    <property type="component" value="Chromosome"/>
</dbReference>
<reference evidence="16" key="3">
    <citation type="submission" date="2016-04" db="EMBL/GenBank/DDBJ databases">
        <authorList>
            <person name="Shah S.A."/>
            <person name="Garrett R.A."/>
        </authorList>
    </citation>
    <scope>NUCLEOTIDE SEQUENCE [LARGE SCALE GENOMIC DNA]</scope>
    <source>
        <strain evidence="16">ATCC 35091 / DSM 1616 / JCM 8930 / NBRC 15331 / P1</strain>
    </source>
</reference>
<reference evidence="3" key="5">
    <citation type="submission" date="2018-10" db="EMBL/GenBank/DDBJ databases">
        <authorList>
            <person name="McCarthy S."/>
            <person name="Gradnigo J."/>
            <person name="Johnson T."/>
            <person name="Payne S."/>
            <person name="Lipzen A."/>
            <person name="Schackwitz W."/>
            <person name="Martin J."/>
            <person name="Moriyama E."/>
            <person name="Blum P."/>
        </authorList>
    </citation>
    <scope>NUCLEOTIDE SEQUENCE</scope>
    <source>
        <strain evidence="1">SARC-B</strain>
        <strain evidence="2">SARC-C</strain>
        <strain evidence="3">SULA</strain>
    </source>
</reference>
<evidence type="ECO:0000313" key="13">
    <source>
        <dbReference type="Proteomes" id="UP000033057"/>
    </source>
</evidence>
<accession>A0A0E3MHN4</accession>
<evidence type="ECO:0000313" key="5">
    <source>
        <dbReference type="EMBL" id="AZF69918.1"/>
    </source>
</evidence>
<dbReference type="Proteomes" id="UP000033057">
    <property type="component" value="Chromosome"/>
</dbReference>
<evidence type="ECO:0000313" key="9">
    <source>
        <dbReference type="EMBL" id="AZF80375.1"/>
    </source>
</evidence>
<evidence type="ECO:0000313" key="18">
    <source>
        <dbReference type="Proteomes" id="UP000269431"/>
    </source>
</evidence>
<evidence type="ECO:0000313" key="7">
    <source>
        <dbReference type="EMBL" id="AZF75159.1"/>
    </source>
</evidence>
<dbReference type="GeneID" id="24780369"/>
<dbReference type="KEGG" id="ssol:SULB_0374"/>
<dbReference type="EMBL" id="CP033239">
    <property type="protein sequence ID" value="AZF77767.1"/>
    <property type="molecule type" value="Genomic_DNA"/>
</dbReference>
<dbReference type="KEGG" id="ssof:SULC_0372"/>
<dbReference type="EMBL" id="CP033240">
    <property type="protein sequence ID" value="AZF80375.1"/>
    <property type="molecule type" value="Genomic_DNA"/>
</dbReference>
<evidence type="ECO:0000313" key="16">
    <source>
        <dbReference type="Proteomes" id="UP000076770"/>
    </source>
</evidence>
<dbReference type="Proteomes" id="UP000282269">
    <property type="component" value="Chromosome"/>
</dbReference>
<evidence type="ECO:0000313" key="6">
    <source>
        <dbReference type="EMBL" id="AZF72538.1"/>
    </source>
</evidence>
<organism evidence="3 15">
    <name type="scientific">Saccharolobus solfataricus</name>
    <name type="common">Sulfolobus solfataricus</name>
    <dbReference type="NCBI Taxonomy" id="2287"/>
    <lineage>
        <taxon>Archaea</taxon>
        <taxon>Thermoproteota</taxon>
        <taxon>Thermoprotei</taxon>
        <taxon>Sulfolobales</taxon>
        <taxon>Sulfolobaceae</taxon>
        <taxon>Saccharolobus</taxon>
    </lineage>
</organism>
<dbReference type="EMBL" id="CP050869">
    <property type="protein sequence ID" value="QPG49784.1"/>
    <property type="molecule type" value="Genomic_DNA"/>
</dbReference>
<dbReference type="AlphaFoldDB" id="A0A0E3MHN4"/>
<reference evidence="17 18" key="4">
    <citation type="journal article" date="2018" name="Proc. Natl. Acad. Sci. U.S.A.">
        <title>Nonmutational mechanism of inheritance in the Archaeon Sulfolobus solfataricus.</title>
        <authorList>
            <person name="Payne S."/>
            <person name="McCarthy S."/>
            <person name="Johnson T."/>
            <person name="North E."/>
            <person name="Blum P."/>
        </authorList>
    </citation>
    <scope>NUCLEOTIDE SEQUENCE [LARGE SCALE GENOMIC DNA]</scope>
    <source>
        <strain evidence="5 17">SARC-H</strain>
        <strain evidence="6 21">SARC-I</strain>
        <strain evidence="8 22">SARC-N</strain>
        <strain evidence="9 23">SARC-O</strain>
        <strain evidence="10 18">SUL120</strain>
        <strain evidence="4 19">SULG</strain>
        <strain evidence="7 20">SULM</strain>
    </source>
</reference>
<evidence type="ECO:0000313" key="19">
    <source>
        <dbReference type="Proteomes" id="UP000273194"/>
    </source>
</evidence>
<dbReference type="OrthoDB" id="40635at2157"/>
<evidence type="ECO:0000313" key="2">
    <source>
        <dbReference type="EMBL" id="AKA75489.1"/>
    </source>
</evidence>
<dbReference type="Proteomes" id="UP000273194">
    <property type="component" value="Chromosome"/>
</dbReference>
<evidence type="ECO:0000313" key="23">
    <source>
        <dbReference type="Proteomes" id="UP000282269"/>
    </source>
</evidence>
<dbReference type="Proteomes" id="UP000594632">
    <property type="component" value="Chromosome"/>
</dbReference>
<dbReference type="EMBL" id="CP033235">
    <property type="protein sequence ID" value="AZF67298.1"/>
    <property type="molecule type" value="Genomic_DNA"/>
</dbReference>
<evidence type="ECO:0000313" key="1">
    <source>
        <dbReference type="EMBL" id="AKA72790.1"/>
    </source>
</evidence>
<gene>
    <name evidence="11" type="ORF">HFC64_08175</name>
    <name evidence="12" type="ORF">SSOP1_2696</name>
    <name evidence="3" type="ORF">SULA_0372</name>
    <name evidence="1" type="ORF">SULB_0374</name>
    <name evidence="2" type="ORF">SULC_0372</name>
    <name evidence="4" type="ORF">SULG_01905</name>
    <name evidence="5" type="ORF">SULH_01905</name>
    <name evidence="6" type="ORF">SULI_01905</name>
    <name evidence="7" type="ORF">SULM_01905</name>
    <name evidence="8" type="ORF">SULN_01905</name>
    <name evidence="9" type="ORF">SULO_01915</name>
    <name evidence="10" type="ORF">SULZ_01915</name>
</gene>
<sequence>MDIFEKARKLKGLGDEYEKLLNSLLNDLFKLIPDCLALNLDDSLLPVYAVSGLKTKGLLAFPYKCRGRVGYVVIGEDGILYFEDTEGNVIELK</sequence>
<evidence type="ECO:0000313" key="8">
    <source>
        <dbReference type="EMBL" id="AZF77767.1"/>
    </source>
</evidence>
<dbReference type="Proteomes" id="UP000269431">
    <property type="component" value="Chromosome"/>
</dbReference>
<evidence type="ECO:0000313" key="24">
    <source>
        <dbReference type="Proteomes" id="UP000594632"/>
    </source>
</evidence>
<dbReference type="EMBL" id="CP011056">
    <property type="protein sequence ID" value="AKA75489.1"/>
    <property type="molecule type" value="Genomic_DNA"/>
</dbReference>
<evidence type="ECO:0000313" key="21">
    <source>
        <dbReference type="Proteomes" id="UP000275843"/>
    </source>
</evidence>
<dbReference type="PATRIC" id="fig|2287.6.peg.385"/>
<dbReference type="EMBL" id="CP011057">
    <property type="protein sequence ID" value="AKA78182.1"/>
    <property type="molecule type" value="Genomic_DNA"/>
</dbReference>
<dbReference type="KEGG" id="ssoa:SULA_0372"/>
<dbReference type="Proteomes" id="UP000076770">
    <property type="component" value="Chromosome i"/>
</dbReference>
<dbReference type="EMBL" id="CP033238">
    <property type="protein sequence ID" value="AZF75159.1"/>
    <property type="molecule type" value="Genomic_DNA"/>
</dbReference>
<dbReference type="RefSeq" id="WP_009991796.1">
    <property type="nucleotide sequence ID" value="NZ_CP011055.2"/>
</dbReference>
<dbReference type="Proteomes" id="UP000033106">
    <property type="component" value="Chromosome"/>
</dbReference>
<dbReference type="EMBL" id="CP033241">
    <property type="protein sequence ID" value="AZF82983.1"/>
    <property type="molecule type" value="Genomic_DNA"/>
</dbReference>
<dbReference type="EMBL" id="CP033237">
    <property type="protein sequence ID" value="AZF72538.1"/>
    <property type="molecule type" value="Genomic_DNA"/>
</dbReference>
<evidence type="ECO:0000313" key="22">
    <source>
        <dbReference type="Proteomes" id="UP000278715"/>
    </source>
</evidence>
<evidence type="ECO:0000313" key="17">
    <source>
        <dbReference type="Proteomes" id="UP000267993"/>
    </source>
</evidence>
<dbReference type="Proteomes" id="UP000033085">
    <property type="component" value="Chromosome"/>
</dbReference>
<dbReference type="EMBL" id="LT549890">
    <property type="protein sequence ID" value="SAI86250.1"/>
    <property type="molecule type" value="Genomic_DNA"/>
</dbReference>
<dbReference type="EMBL" id="CP033236">
    <property type="protein sequence ID" value="AZF69918.1"/>
    <property type="molecule type" value="Genomic_DNA"/>
</dbReference>
<evidence type="ECO:0000313" key="3">
    <source>
        <dbReference type="EMBL" id="AKA78182.1"/>
    </source>
</evidence>
<evidence type="ECO:0000313" key="14">
    <source>
        <dbReference type="Proteomes" id="UP000033085"/>
    </source>
</evidence>
<evidence type="ECO:0000313" key="20">
    <source>
        <dbReference type="Proteomes" id="UP000273443"/>
    </source>
</evidence>
<reference evidence="11 24" key="6">
    <citation type="journal article" date="2020" name="Nat. Commun.">
        <title>The structures of two archaeal type IV pili illuminate evolutionary relationships.</title>
        <authorList>
            <person name="Wang F."/>
            <person name="Baquero D.P."/>
            <person name="Su Z."/>
            <person name="Beltran L.C."/>
            <person name="Prangishvili D."/>
            <person name="Krupovic M."/>
            <person name="Egelman E.H."/>
        </authorList>
    </citation>
    <scope>NUCLEOTIDE SEQUENCE [LARGE SCALE GENOMIC DNA]</scope>
    <source>
        <strain evidence="11 24">POZ149</strain>
    </source>
</reference>
<reference evidence="12" key="2">
    <citation type="submission" date="2016-04" db="EMBL/GenBank/DDBJ databases">
        <authorList>
            <person name="Evans L.H."/>
            <person name="Alamgir A."/>
            <person name="Owens N."/>
            <person name="Weber N.D."/>
            <person name="Virtaneva K."/>
            <person name="Barbian K."/>
            <person name="Babar A."/>
            <person name="Rosenke K."/>
        </authorList>
    </citation>
    <scope>NUCLEOTIDE SEQUENCE</scope>
    <source>
        <strain evidence="12">P1</strain>
    </source>
</reference>
<dbReference type="Proteomes" id="UP000275843">
    <property type="component" value="Chromosome"/>
</dbReference>
<reference evidence="13 14" key="1">
    <citation type="journal article" date="2015" name="Genome Announc.">
        <title>Complete Genome Sequence of Sulfolobus solfataricus Strain 98/2 and Evolved Derivatives.</title>
        <authorList>
            <person name="McCarthy S."/>
            <person name="Gradnigo J."/>
            <person name="Johnson T."/>
            <person name="Payne S."/>
            <person name="Lipzen A."/>
            <person name="Martin J."/>
            <person name="Schackwitz W."/>
            <person name="Moriyama E."/>
            <person name="Blum P."/>
        </authorList>
    </citation>
    <scope>NUCLEOTIDE SEQUENCE [LARGE SCALE GENOMIC DNA]</scope>
    <source>
        <strain evidence="13">98/2 SULC</strain>
        <strain evidence="1">SARC-B</strain>
        <strain evidence="2">SARC-C</strain>
        <strain evidence="3 15">SULA</strain>
        <strain evidence="14">SULB</strain>
    </source>
</reference>
<dbReference type="GeneID" id="44128298"/>